<sequence>MYSSRGNSARYPDTTQAEPRAKARKDTSFLEENWPIIAICCVVVLIICVVACLVKVLCTRNKSQPPDDYVNLTSDRAVNYPAQTVPNRTMPKIQSNYCNPKDLQTRRSNIEPNYSEVKESQGEGLYAELNRPEDTYAEPYIDKNELYAQPIPKAERRRKDDPSYGNVFGQDYVNSRK</sequence>
<organism evidence="1 2">
    <name type="scientific">Choristoneura fumiferana</name>
    <name type="common">Spruce budworm moth</name>
    <name type="synonym">Archips fumiferana</name>
    <dbReference type="NCBI Taxonomy" id="7141"/>
    <lineage>
        <taxon>Eukaryota</taxon>
        <taxon>Metazoa</taxon>
        <taxon>Ecdysozoa</taxon>
        <taxon>Arthropoda</taxon>
        <taxon>Hexapoda</taxon>
        <taxon>Insecta</taxon>
        <taxon>Pterygota</taxon>
        <taxon>Neoptera</taxon>
        <taxon>Endopterygota</taxon>
        <taxon>Lepidoptera</taxon>
        <taxon>Glossata</taxon>
        <taxon>Ditrysia</taxon>
        <taxon>Tortricoidea</taxon>
        <taxon>Tortricidae</taxon>
        <taxon>Tortricinae</taxon>
        <taxon>Choristoneura</taxon>
    </lineage>
</organism>
<keyword evidence="2" id="KW-1185">Reference proteome</keyword>
<gene>
    <name evidence="1" type="ORF">MSG28_015423</name>
</gene>
<evidence type="ECO:0000313" key="2">
    <source>
        <dbReference type="Proteomes" id="UP001064048"/>
    </source>
</evidence>
<comment type="caution">
    <text evidence="1">The sequence shown here is derived from an EMBL/GenBank/DDBJ whole genome shotgun (WGS) entry which is preliminary data.</text>
</comment>
<accession>A0ACC0KA76</accession>
<protein>
    <submittedName>
        <fullName evidence="1">Uncharacterized protein</fullName>
    </submittedName>
</protein>
<dbReference type="EMBL" id="CM046128">
    <property type="protein sequence ID" value="KAI8433383.1"/>
    <property type="molecule type" value="Genomic_DNA"/>
</dbReference>
<name>A0ACC0KA76_CHOFU</name>
<proteinExistence type="predicted"/>
<evidence type="ECO:0000313" key="1">
    <source>
        <dbReference type="EMBL" id="KAI8433383.1"/>
    </source>
</evidence>
<dbReference type="Proteomes" id="UP001064048">
    <property type="component" value="Chromosome 28"/>
</dbReference>
<reference evidence="1 2" key="1">
    <citation type="journal article" date="2022" name="Genome Biol. Evol.">
        <title>The Spruce Budworm Genome: Reconstructing the Evolutionary History of Antifreeze Proteins.</title>
        <authorList>
            <person name="Beliveau C."/>
            <person name="Gagne P."/>
            <person name="Picq S."/>
            <person name="Vernygora O."/>
            <person name="Keeling C.I."/>
            <person name="Pinkney K."/>
            <person name="Doucet D."/>
            <person name="Wen F."/>
            <person name="Johnston J.S."/>
            <person name="Maaroufi H."/>
            <person name="Boyle B."/>
            <person name="Laroche J."/>
            <person name="Dewar K."/>
            <person name="Juretic N."/>
            <person name="Blackburn G."/>
            <person name="Nisole A."/>
            <person name="Brunet B."/>
            <person name="Brandao M."/>
            <person name="Lumley L."/>
            <person name="Duan J."/>
            <person name="Quan G."/>
            <person name="Lucarotti C.J."/>
            <person name="Roe A.D."/>
            <person name="Sperling F.A.H."/>
            <person name="Levesque R.C."/>
            <person name="Cusson M."/>
        </authorList>
    </citation>
    <scope>NUCLEOTIDE SEQUENCE [LARGE SCALE GENOMIC DNA]</scope>
    <source>
        <strain evidence="1">Glfc:IPQL:Cfum</strain>
    </source>
</reference>